<comment type="cofactor">
    <cofactor evidence="2">
        <name>Mg(2+)</name>
        <dbReference type="ChEBI" id="CHEBI:18420"/>
    </cofactor>
</comment>
<dbReference type="PROSITE" id="PS51746">
    <property type="entry name" value="PPM_2"/>
    <property type="match status" value="1"/>
</dbReference>
<dbReference type="FunFam" id="3.60.40.10:FF:000291">
    <property type="entry name" value="Protein phosphatase 2C 50"/>
    <property type="match status" value="1"/>
</dbReference>
<dbReference type="InterPro" id="IPR001932">
    <property type="entry name" value="PPM-type_phosphatase-like_dom"/>
</dbReference>
<dbReference type="InterPro" id="IPR015655">
    <property type="entry name" value="PP2C"/>
</dbReference>
<evidence type="ECO:0000313" key="13">
    <source>
        <dbReference type="Proteomes" id="UP001634393"/>
    </source>
</evidence>
<evidence type="ECO:0000256" key="3">
    <source>
        <dbReference type="ARBA" id="ARBA00013081"/>
    </source>
</evidence>
<protein>
    <recommendedName>
        <fullName evidence="3">protein-serine/threonine phosphatase</fullName>
        <ecNumber evidence="3">3.1.3.16</ecNumber>
    </recommendedName>
</protein>
<dbReference type="InterPro" id="IPR036457">
    <property type="entry name" value="PPM-type-like_dom_sf"/>
</dbReference>
<keyword evidence="5 9" id="KW-0378">Hydrolase</keyword>
<evidence type="ECO:0000256" key="7">
    <source>
        <dbReference type="ARBA" id="ARBA00022912"/>
    </source>
</evidence>
<organism evidence="12 13">
    <name type="scientific">Penstemon smallii</name>
    <dbReference type="NCBI Taxonomy" id="265156"/>
    <lineage>
        <taxon>Eukaryota</taxon>
        <taxon>Viridiplantae</taxon>
        <taxon>Streptophyta</taxon>
        <taxon>Embryophyta</taxon>
        <taxon>Tracheophyta</taxon>
        <taxon>Spermatophyta</taxon>
        <taxon>Magnoliopsida</taxon>
        <taxon>eudicotyledons</taxon>
        <taxon>Gunneridae</taxon>
        <taxon>Pentapetalae</taxon>
        <taxon>asterids</taxon>
        <taxon>lamiids</taxon>
        <taxon>Lamiales</taxon>
        <taxon>Plantaginaceae</taxon>
        <taxon>Cheloneae</taxon>
        <taxon>Penstemon</taxon>
    </lineage>
</organism>
<name>A0ABD3S1L1_9LAMI</name>
<comment type="similarity">
    <text evidence="9">Belongs to the PP2C family.</text>
</comment>
<proteinExistence type="inferred from homology"/>
<keyword evidence="4" id="KW-0479">Metal-binding</keyword>
<dbReference type="PROSITE" id="PS01032">
    <property type="entry name" value="PPM_1"/>
    <property type="match status" value="1"/>
</dbReference>
<dbReference type="CDD" id="cd00143">
    <property type="entry name" value="PP2Cc"/>
    <property type="match status" value="1"/>
</dbReference>
<dbReference type="Pfam" id="PF00481">
    <property type="entry name" value="PP2C"/>
    <property type="match status" value="1"/>
</dbReference>
<keyword evidence="7 9" id="KW-0904">Protein phosphatase</keyword>
<dbReference type="PANTHER" id="PTHR47992">
    <property type="entry name" value="PROTEIN PHOSPHATASE"/>
    <property type="match status" value="1"/>
</dbReference>
<gene>
    <name evidence="12" type="ORF">ACJIZ3_004240</name>
</gene>
<accession>A0ABD3S1L1</accession>
<dbReference type="GO" id="GO:0046872">
    <property type="term" value="F:metal ion binding"/>
    <property type="evidence" value="ECO:0007669"/>
    <property type="project" value="UniProtKB-KW"/>
</dbReference>
<feature type="region of interest" description="Disordered" evidence="10">
    <location>
        <begin position="61"/>
        <end position="84"/>
    </location>
</feature>
<keyword evidence="8" id="KW-0464">Manganese</keyword>
<feature type="compositionally biased region" description="Polar residues" evidence="10">
    <location>
        <begin position="17"/>
        <end position="26"/>
    </location>
</feature>
<evidence type="ECO:0000256" key="4">
    <source>
        <dbReference type="ARBA" id="ARBA00022723"/>
    </source>
</evidence>
<evidence type="ECO:0000256" key="5">
    <source>
        <dbReference type="ARBA" id="ARBA00022801"/>
    </source>
</evidence>
<dbReference type="AlphaFoldDB" id="A0ABD3S1L1"/>
<keyword evidence="6" id="KW-0460">Magnesium</keyword>
<evidence type="ECO:0000256" key="10">
    <source>
        <dbReference type="SAM" id="MobiDB-lite"/>
    </source>
</evidence>
<feature type="domain" description="PPM-type phosphatase" evidence="11">
    <location>
        <begin position="110"/>
        <end position="402"/>
    </location>
</feature>
<dbReference type="SMART" id="SM00332">
    <property type="entry name" value="PP2Cc"/>
    <property type="match status" value="1"/>
</dbReference>
<sequence>MAEVIRRPGAQHGKSPAPNSNGIGNKSSSSSSSSSIDRCKEKRRLRIQVRRESVLAANGRVIPSRRSIAPTPQQDGSNEEIHKQQICGGGGGGMAALEEMRRRVTSYVPVVGAVAFVGRRSKMEDAISVKTNLCSPPINHRLPLHFFGVFDGHGGAHFAIMCKQNMHSILEEEVMGLEKHVGPIDVMDERVLRWAWRRVFRSCFSRTELLALHTCGCCGTRDFRCSCVDRREVLQSGSTAVAVVLTQEHIIVANCGDSRAVLFRRGSVVPLSFDHNPANRADERVRIKVVGGCIVNLDIARVEGVLDMTRAIGDKYLKPYVISEPEVTIERRDSEDEFLILASDGLWDVISSKMACHVVRDCMKKEGPGLITSRSASAATLLTRLALARGSSDNIGVVVVDLNKDNV</sequence>
<dbReference type="SUPFAM" id="SSF81606">
    <property type="entry name" value="PP2C-like"/>
    <property type="match status" value="1"/>
</dbReference>
<dbReference type="GO" id="GO:0004722">
    <property type="term" value="F:protein serine/threonine phosphatase activity"/>
    <property type="evidence" value="ECO:0007669"/>
    <property type="project" value="UniProtKB-EC"/>
</dbReference>
<comment type="caution">
    <text evidence="12">The sequence shown here is derived from an EMBL/GenBank/DDBJ whole genome shotgun (WGS) entry which is preliminary data.</text>
</comment>
<dbReference type="SMART" id="SM00331">
    <property type="entry name" value="PP2C_SIG"/>
    <property type="match status" value="1"/>
</dbReference>
<dbReference type="InterPro" id="IPR000222">
    <property type="entry name" value="PP2C_BS"/>
</dbReference>
<dbReference type="Gene3D" id="3.60.40.10">
    <property type="entry name" value="PPM-type phosphatase domain"/>
    <property type="match status" value="1"/>
</dbReference>
<evidence type="ECO:0000256" key="1">
    <source>
        <dbReference type="ARBA" id="ARBA00001936"/>
    </source>
</evidence>
<dbReference type="EMBL" id="JBJXBP010000007">
    <property type="protein sequence ID" value="KAL3818335.1"/>
    <property type="molecule type" value="Genomic_DNA"/>
</dbReference>
<evidence type="ECO:0000259" key="11">
    <source>
        <dbReference type="PROSITE" id="PS51746"/>
    </source>
</evidence>
<dbReference type="Proteomes" id="UP001634393">
    <property type="component" value="Unassembled WGS sequence"/>
</dbReference>
<evidence type="ECO:0000256" key="9">
    <source>
        <dbReference type="RuleBase" id="RU003465"/>
    </source>
</evidence>
<evidence type="ECO:0000256" key="2">
    <source>
        <dbReference type="ARBA" id="ARBA00001946"/>
    </source>
</evidence>
<feature type="region of interest" description="Disordered" evidence="10">
    <location>
        <begin position="1"/>
        <end position="43"/>
    </location>
</feature>
<evidence type="ECO:0000313" key="12">
    <source>
        <dbReference type="EMBL" id="KAL3818335.1"/>
    </source>
</evidence>
<reference evidence="12 13" key="1">
    <citation type="submission" date="2024-12" db="EMBL/GenBank/DDBJ databases">
        <title>The unique morphological basis and parallel evolutionary history of personate flowers in Penstemon.</title>
        <authorList>
            <person name="Depatie T.H."/>
            <person name="Wessinger C.A."/>
        </authorList>
    </citation>
    <scope>NUCLEOTIDE SEQUENCE [LARGE SCALE GENOMIC DNA]</scope>
    <source>
        <strain evidence="12">WTNN_2</strain>
        <tissue evidence="12">Leaf</tissue>
    </source>
</reference>
<comment type="cofactor">
    <cofactor evidence="1">
        <name>Mn(2+)</name>
        <dbReference type="ChEBI" id="CHEBI:29035"/>
    </cofactor>
</comment>
<keyword evidence="13" id="KW-1185">Reference proteome</keyword>
<evidence type="ECO:0000256" key="6">
    <source>
        <dbReference type="ARBA" id="ARBA00022842"/>
    </source>
</evidence>
<evidence type="ECO:0000256" key="8">
    <source>
        <dbReference type="ARBA" id="ARBA00023211"/>
    </source>
</evidence>
<dbReference type="EC" id="3.1.3.16" evidence="3"/>